<proteinExistence type="inferred from homology"/>
<protein>
    <submittedName>
        <fullName evidence="5">N6-adenosine-specific RNA methylase IME4</fullName>
    </submittedName>
</protein>
<evidence type="ECO:0000256" key="3">
    <source>
        <dbReference type="ARBA" id="ARBA00022691"/>
    </source>
</evidence>
<keyword evidence="3" id="KW-0949">S-adenosyl-L-methionine</keyword>
<dbReference type="Pfam" id="PF05063">
    <property type="entry name" value="MT-A70"/>
    <property type="match status" value="1"/>
</dbReference>
<dbReference type="PANTHER" id="PTHR12829">
    <property type="entry name" value="N6-ADENOSINE-METHYLTRANSFERASE"/>
    <property type="match status" value="1"/>
</dbReference>
<dbReference type="GO" id="GO:0032259">
    <property type="term" value="P:methylation"/>
    <property type="evidence" value="ECO:0007669"/>
    <property type="project" value="UniProtKB-KW"/>
</dbReference>
<reference evidence="5 6" key="1">
    <citation type="submission" date="2017-08" db="EMBL/GenBank/DDBJ databases">
        <authorList>
            <person name="de Groot N.N."/>
        </authorList>
    </citation>
    <scope>NUCLEOTIDE SEQUENCE [LARGE SCALE GENOMIC DNA]</scope>
    <source>
        <strain evidence="5 6">JC85</strain>
    </source>
</reference>
<dbReference type="InterPro" id="IPR007757">
    <property type="entry name" value="MT-A70-like"/>
</dbReference>
<dbReference type="SUPFAM" id="SSF53335">
    <property type="entry name" value="S-adenosyl-L-methionine-dependent methyltransferases"/>
    <property type="match status" value="1"/>
</dbReference>
<dbReference type="PANTHER" id="PTHR12829:SF7">
    <property type="entry name" value="N6-ADENOSINE-METHYLTRANSFERASE CATALYTIC SUBUNIT"/>
    <property type="match status" value="1"/>
</dbReference>
<dbReference type="Proteomes" id="UP000219167">
    <property type="component" value="Unassembled WGS sequence"/>
</dbReference>
<evidence type="ECO:0000256" key="4">
    <source>
        <dbReference type="PROSITE-ProRule" id="PRU00489"/>
    </source>
</evidence>
<evidence type="ECO:0000256" key="1">
    <source>
        <dbReference type="ARBA" id="ARBA00022603"/>
    </source>
</evidence>
<dbReference type="InterPro" id="IPR029063">
    <property type="entry name" value="SAM-dependent_MTases_sf"/>
</dbReference>
<evidence type="ECO:0000256" key="2">
    <source>
        <dbReference type="ARBA" id="ARBA00022679"/>
    </source>
</evidence>
<dbReference type="Gene3D" id="3.40.50.150">
    <property type="entry name" value="Vaccinia Virus protein VP39"/>
    <property type="match status" value="1"/>
</dbReference>
<dbReference type="PROSITE" id="PS51143">
    <property type="entry name" value="MT_A70"/>
    <property type="match status" value="1"/>
</dbReference>
<sequence>MRLFADLWPFGDLPPHSFDFIMADPPWRFQTRSEKGEGKSAQRHYRTMPIEQINALPVLDLASEHCTLWLWCTAPMLPQQLTTVASWGFTYCTEGVWVKMTVNGKVSFGTGYGLRGSHEPFIIAKRGEPKLTRSTRSVIHGKVRGHSQKPEEAYREAERLMPKARRLELFSRTDRKGWTTWGDEAGKFGEAA</sequence>
<evidence type="ECO:0000313" key="6">
    <source>
        <dbReference type="Proteomes" id="UP000219167"/>
    </source>
</evidence>
<organism evidence="5 6">
    <name type="scientific">Rhizobium subbaraonis</name>
    <dbReference type="NCBI Taxonomy" id="908946"/>
    <lineage>
        <taxon>Bacteria</taxon>
        <taxon>Pseudomonadati</taxon>
        <taxon>Pseudomonadota</taxon>
        <taxon>Alphaproteobacteria</taxon>
        <taxon>Hyphomicrobiales</taxon>
        <taxon>Rhizobiaceae</taxon>
        <taxon>Rhizobium/Agrobacterium group</taxon>
        <taxon>Rhizobium</taxon>
    </lineage>
</organism>
<dbReference type="GO" id="GO:0008168">
    <property type="term" value="F:methyltransferase activity"/>
    <property type="evidence" value="ECO:0007669"/>
    <property type="project" value="UniProtKB-KW"/>
</dbReference>
<dbReference type="EMBL" id="OBQD01000017">
    <property type="protein sequence ID" value="SOC45741.1"/>
    <property type="molecule type" value="Genomic_DNA"/>
</dbReference>
<dbReference type="AlphaFoldDB" id="A0A285UZR8"/>
<keyword evidence="1 5" id="KW-0489">Methyltransferase</keyword>
<gene>
    <name evidence="5" type="ORF">SAMN05892877_117130</name>
</gene>
<accession>A0A285UZR8</accession>
<evidence type="ECO:0000313" key="5">
    <source>
        <dbReference type="EMBL" id="SOC45741.1"/>
    </source>
</evidence>
<keyword evidence="2" id="KW-0808">Transferase</keyword>
<name>A0A285UZR8_9HYPH</name>
<comment type="similarity">
    <text evidence="4">Belongs to the MT-A70-like family.</text>
</comment>
<dbReference type="RefSeq" id="WP_245423635.1">
    <property type="nucleotide sequence ID" value="NZ_OBQD01000017.1"/>
</dbReference>
<keyword evidence="6" id="KW-1185">Reference proteome</keyword>